<dbReference type="SMART" id="SM00054">
    <property type="entry name" value="EFh"/>
    <property type="match status" value="4"/>
</dbReference>
<feature type="region of interest" description="Disordered" evidence="3">
    <location>
        <begin position="24"/>
        <end position="47"/>
    </location>
</feature>
<feature type="compositionally biased region" description="Low complexity" evidence="3">
    <location>
        <begin position="33"/>
        <end position="43"/>
    </location>
</feature>
<comment type="caution">
    <text evidence="5">The sequence shown here is derived from an EMBL/GenBank/DDBJ whole genome shotgun (WGS) entry which is preliminary data.</text>
</comment>
<evidence type="ECO:0000256" key="2">
    <source>
        <dbReference type="ARBA" id="ARBA00022837"/>
    </source>
</evidence>
<dbReference type="PROSITE" id="PS50222">
    <property type="entry name" value="EF_HAND_2"/>
    <property type="match status" value="4"/>
</dbReference>
<evidence type="ECO:0000313" key="5">
    <source>
        <dbReference type="EMBL" id="KAJ9159592.1"/>
    </source>
</evidence>
<dbReference type="Pfam" id="PF13499">
    <property type="entry name" value="EF-hand_7"/>
    <property type="match status" value="2"/>
</dbReference>
<dbReference type="InterPro" id="IPR050145">
    <property type="entry name" value="Centrin_CML-like"/>
</dbReference>
<dbReference type="PRINTS" id="PR00450">
    <property type="entry name" value="RECOVERIN"/>
</dbReference>
<dbReference type="PANTHER" id="PTHR23050">
    <property type="entry name" value="CALCIUM BINDING PROTEIN"/>
    <property type="match status" value="1"/>
</dbReference>
<dbReference type="InterPro" id="IPR011992">
    <property type="entry name" value="EF-hand-dom_pair"/>
</dbReference>
<dbReference type="InterPro" id="IPR002048">
    <property type="entry name" value="EF_hand_dom"/>
</dbReference>
<dbReference type="Gene3D" id="1.10.238.10">
    <property type="entry name" value="EF-hand"/>
    <property type="match status" value="2"/>
</dbReference>
<name>A0ABQ9L4I9_HEVBR</name>
<evidence type="ECO:0000313" key="6">
    <source>
        <dbReference type="Proteomes" id="UP001174677"/>
    </source>
</evidence>
<sequence>MQNISFLEFQYKLSRSKLLRRPSRLFSSRDRQSSSTSRTSTPPTLQPNLSEMRQVFNKFDSNKDGKISQQEYKATLRALGQENMIGEVPKIFQVVDMDGDGFIDFTEFVEAQKKGGGIKTTDIQGAFQAFDVNGDGKITAEELMEVLRCLGESCSLEDCRRMVRAVDADGDGMVNMDEFETMMTKTFINRE</sequence>
<gene>
    <name evidence="5" type="ORF">P3X46_025092</name>
</gene>
<evidence type="ECO:0000256" key="1">
    <source>
        <dbReference type="ARBA" id="ARBA00022737"/>
    </source>
</evidence>
<keyword evidence="1" id="KW-0677">Repeat</keyword>
<keyword evidence="2" id="KW-0106">Calcium</keyword>
<accession>A0ABQ9L4I9</accession>
<feature type="domain" description="EF-hand" evidence="4">
    <location>
        <begin position="154"/>
        <end position="189"/>
    </location>
</feature>
<feature type="domain" description="EF-hand" evidence="4">
    <location>
        <begin position="47"/>
        <end position="82"/>
    </location>
</feature>
<dbReference type="PROSITE" id="PS00018">
    <property type="entry name" value="EF_HAND_1"/>
    <property type="match status" value="3"/>
</dbReference>
<organism evidence="5 6">
    <name type="scientific">Hevea brasiliensis</name>
    <name type="common">Para rubber tree</name>
    <name type="synonym">Siphonia brasiliensis</name>
    <dbReference type="NCBI Taxonomy" id="3981"/>
    <lineage>
        <taxon>Eukaryota</taxon>
        <taxon>Viridiplantae</taxon>
        <taxon>Streptophyta</taxon>
        <taxon>Embryophyta</taxon>
        <taxon>Tracheophyta</taxon>
        <taxon>Spermatophyta</taxon>
        <taxon>Magnoliopsida</taxon>
        <taxon>eudicotyledons</taxon>
        <taxon>Gunneridae</taxon>
        <taxon>Pentapetalae</taxon>
        <taxon>rosids</taxon>
        <taxon>fabids</taxon>
        <taxon>Malpighiales</taxon>
        <taxon>Euphorbiaceae</taxon>
        <taxon>Crotonoideae</taxon>
        <taxon>Micrandreae</taxon>
        <taxon>Hevea</taxon>
    </lineage>
</organism>
<dbReference type="Proteomes" id="UP001174677">
    <property type="component" value="Chromosome 14"/>
</dbReference>
<dbReference type="SUPFAM" id="SSF47473">
    <property type="entry name" value="EF-hand"/>
    <property type="match status" value="1"/>
</dbReference>
<protein>
    <recommendedName>
        <fullName evidence="4">EF-hand domain-containing protein</fullName>
    </recommendedName>
</protein>
<feature type="domain" description="EF-hand" evidence="4">
    <location>
        <begin position="83"/>
        <end position="117"/>
    </location>
</feature>
<evidence type="ECO:0000256" key="3">
    <source>
        <dbReference type="SAM" id="MobiDB-lite"/>
    </source>
</evidence>
<evidence type="ECO:0000259" key="4">
    <source>
        <dbReference type="PROSITE" id="PS50222"/>
    </source>
</evidence>
<dbReference type="CDD" id="cd00051">
    <property type="entry name" value="EFh"/>
    <property type="match status" value="1"/>
</dbReference>
<keyword evidence="6" id="KW-1185">Reference proteome</keyword>
<feature type="domain" description="EF-hand" evidence="4">
    <location>
        <begin position="118"/>
        <end position="153"/>
    </location>
</feature>
<dbReference type="InterPro" id="IPR018247">
    <property type="entry name" value="EF_Hand_1_Ca_BS"/>
</dbReference>
<proteinExistence type="predicted"/>
<reference evidence="5" key="1">
    <citation type="journal article" date="2023" name="Plant Biotechnol. J.">
        <title>Chromosome-level wild Hevea brasiliensis genome provides new tools for genomic-assisted breeding and valuable loci to elevate rubber yield.</title>
        <authorList>
            <person name="Cheng H."/>
            <person name="Song X."/>
            <person name="Hu Y."/>
            <person name="Wu T."/>
            <person name="Yang Q."/>
            <person name="An Z."/>
            <person name="Feng S."/>
            <person name="Deng Z."/>
            <person name="Wu W."/>
            <person name="Zeng X."/>
            <person name="Tu M."/>
            <person name="Wang X."/>
            <person name="Huang H."/>
        </authorList>
    </citation>
    <scope>NUCLEOTIDE SEQUENCE</scope>
    <source>
        <strain evidence="5">MT/VB/25A 57/8</strain>
    </source>
</reference>
<dbReference type="EMBL" id="JARPOI010000014">
    <property type="protein sequence ID" value="KAJ9159592.1"/>
    <property type="molecule type" value="Genomic_DNA"/>
</dbReference>